<reference evidence="2 3" key="1">
    <citation type="journal article" date="2009" name="Stand. Genomic Sci.">
        <title>Complete genome sequence of Slackia heliotrinireducens type strain (RHS 1).</title>
        <authorList>
            <person name="Pukall R."/>
            <person name="Lapidus A."/>
            <person name="Nolan M."/>
            <person name="Copeland A."/>
            <person name="Glavina Del Rio T."/>
            <person name="Lucas S."/>
            <person name="Chen F."/>
            <person name="Tice H."/>
            <person name="Cheng J.F."/>
            <person name="Chertkov O."/>
            <person name="Bruce D."/>
            <person name="Goodwin L."/>
            <person name="Kuske C."/>
            <person name="Brettin T."/>
            <person name="Detter J.C."/>
            <person name="Han C."/>
            <person name="Pitluck S."/>
            <person name="Pati A."/>
            <person name="Mavrommatis K."/>
            <person name="Ivanova N."/>
            <person name="Ovchinnikova G."/>
            <person name="Chen A."/>
            <person name="Palaniappan K."/>
            <person name="Schneider S."/>
            <person name="Rohde M."/>
            <person name="Chain P."/>
            <person name="D'haeseleer P."/>
            <person name="Goker M."/>
            <person name="Bristow J."/>
            <person name="Eisen J.A."/>
            <person name="Markowitz V."/>
            <person name="Kyrpides N.C."/>
            <person name="Klenk H.P."/>
            <person name="Hugenholtz P."/>
        </authorList>
    </citation>
    <scope>NUCLEOTIDE SEQUENCE [LARGE SCALE GENOMIC DNA]</scope>
    <source>
        <strain evidence="3">ATCC 29202 / DSM 20476 / NCTC 11029 / RHS 1</strain>
    </source>
</reference>
<feature type="domain" description="DUF6273" evidence="1">
    <location>
        <begin position="345"/>
        <end position="510"/>
    </location>
</feature>
<dbReference type="AlphaFoldDB" id="C7N243"/>
<dbReference type="STRING" id="471855.Shel_02810"/>
<dbReference type="KEGG" id="shi:Shel_02810"/>
<dbReference type="HOGENOM" id="CLU_531969_0_0_11"/>
<dbReference type="EMBL" id="CP001684">
    <property type="protein sequence ID" value="ACV21349.1"/>
    <property type="molecule type" value="Genomic_DNA"/>
</dbReference>
<dbReference type="RefSeq" id="WP_012797458.1">
    <property type="nucleotide sequence ID" value="NC_013165.1"/>
</dbReference>
<gene>
    <name evidence="2" type="ordered locus">Shel_02810</name>
</gene>
<dbReference type="Proteomes" id="UP000002026">
    <property type="component" value="Chromosome"/>
</dbReference>
<sequence length="512" mass="58756">MCEDGDFLKANELVEKALNSNPEDGNAYLAALMVEKHVTSEDQLSYVSAFDFEDITESANYSKAVRFGSEKVKARLGAYAQKNKALVDDWVVLERDESRGRILIMSRYAMSRDYNISDERERSLEMDDVASIPGNYITWEDSVIRKWMNSTYLDSVPLFIKARIIESEVYTAGTERYWYHYPSNWQVPACTTWDKVFSLSVDEVEKYFWNKRDRIARYKDSYYAATWGLRSPGFRRVTMFHGLGWDNMTDSNAVVCYGNVSVSDGMWGSAYGRTAGSYGVDRYADGIDYRPAMWIDGNVTPSEAKAHNWFPEFEISYIEDIRAGATRNISFGGYLWRVLVATDDAALLITENIVRDASYTGKTIDSIERNPSINWENSPVRNWLNGEFIDEMDEESAQRILSKKNITHDNAFIKNATSFDDTYLLRHTEYAPQITIDKVFCLDPFEASKYFSDDDDRICMQTGDPTAWHLRSFSRDVDSYAFKVSAQGHVDWRGYTAVANFGIRPAVWIKLP</sequence>
<evidence type="ECO:0000313" key="3">
    <source>
        <dbReference type="Proteomes" id="UP000002026"/>
    </source>
</evidence>
<organism evidence="2 3">
    <name type="scientific">Slackia heliotrinireducens (strain ATCC 29202 / DSM 20476 / NCTC 11029 / RHS 1)</name>
    <name type="common">Peptococcus heliotrinreducens</name>
    <dbReference type="NCBI Taxonomy" id="471855"/>
    <lineage>
        <taxon>Bacteria</taxon>
        <taxon>Bacillati</taxon>
        <taxon>Actinomycetota</taxon>
        <taxon>Coriobacteriia</taxon>
        <taxon>Eggerthellales</taxon>
        <taxon>Eggerthellaceae</taxon>
        <taxon>Slackia</taxon>
    </lineage>
</organism>
<protein>
    <recommendedName>
        <fullName evidence="1">DUF6273 domain-containing protein</fullName>
    </recommendedName>
</protein>
<dbReference type="Pfam" id="PF19789">
    <property type="entry name" value="DUF6273"/>
    <property type="match status" value="2"/>
</dbReference>
<evidence type="ECO:0000259" key="1">
    <source>
        <dbReference type="Pfam" id="PF19789"/>
    </source>
</evidence>
<proteinExistence type="predicted"/>
<evidence type="ECO:0000313" key="2">
    <source>
        <dbReference type="EMBL" id="ACV21349.1"/>
    </source>
</evidence>
<dbReference type="InterPro" id="IPR046240">
    <property type="entry name" value="DUF6273"/>
</dbReference>
<keyword evidence="3" id="KW-1185">Reference proteome</keyword>
<name>C7N243_SLAHD</name>
<accession>C7N243</accession>
<feature type="domain" description="DUF6273" evidence="1">
    <location>
        <begin position="134"/>
        <end position="296"/>
    </location>
</feature>